<feature type="domain" description="Ribosomal RNA adenine methylase transferase N-terminal" evidence="9">
    <location>
        <begin position="34"/>
        <end position="209"/>
    </location>
</feature>
<keyword evidence="3 7" id="KW-0489">Methyltransferase</keyword>
<dbReference type="FunFam" id="3.40.50.150:FF:000023">
    <property type="entry name" value="Ribosomal RNA small subunit methyltransferase A"/>
    <property type="match status" value="1"/>
</dbReference>
<dbReference type="AlphaFoldDB" id="A0A0D8IYU2"/>
<evidence type="ECO:0000259" key="9">
    <source>
        <dbReference type="SMART" id="SM00650"/>
    </source>
</evidence>
<dbReference type="NCBIfam" id="TIGR00755">
    <property type="entry name" value="ksgA"/>
    <property type="match status" value="1"/>
</dbReference>
<comment type="function">
    <text evidence="7">Specifically dimethylates two adjacent adenosines (A1518 and A1519) in the loop of a conserved hairpin near the 3'-end of 16S rRNA in the 30S particle. May play a critical role in biogenesis of 30S subunits.</text>
</comment>
<feature type="binding site" evidence="7 8">
    <location>
        <position position="124"/>
    </location>
    <ligand>
        <name>S-adenosyl-L-methionine</name>
        <dbReference type="ChEBI" id="CHEBI:59789"/>
    </ligand>
</feature>
<comment type="subcellular location">
    <subcellularLocation>
        <location evidence="7">Cytoplasm</location>
    </subcellularLocation>
</comment>
<accession>A0A0D8IYU2</accession>
<evidence type="ECO:0000256" key="4">
    <source>
        <dbReference type="ARBA" id="ARBA00022679"/>
    </source>
</evidence>
<dbReference type="GO" id="GO:0052908">
    <property type="term" value="F:16S rRNA (adenine(1518)-N(6)/adenine(1519)-N(6))-dimethyltransferase activity"/>
    <property type="evidence" value="ECO:0007669"/>
    <property type="project" value="UniProtKB-EC"/>
</dbReference>
<evidence type="ECO:0000313" key="12">
    <source>
        <dbReference type="Proteomes" id="UP000032483"/>
    </source>
</evidence>
<dbReference type="PANTHER" id="PTHR11727:SF7">
    <property type="entry name" value="DIMETHYLADENOSINE TRANSFERASE-RELATED"/>
    <property type="match status" value="1"/>
</dbReference>
<dbReference type="EC" id="2.1.1.182" evidence="7"/>
<evidence type="ECO:0000256" key="8">
    <source>
        <dbReference type="PROSITE-ProRule" id="PRU01026"/>
    </source>
</evidence>
<keyword evidence="4 7" id="KW-0808">Transferase</keyword>
<dbReference type="RefSeq" id="WP_050005413.1">
    <property type="nucleotide sequence ID" value="NZ_CAOJUJ010000014.1"/>
</dbReference>
<protein>
    <recommendedName>
        <fullName evidence="7">Ribosomal RNA small subunit methyltransferase A</fullName>
        <ecNumber evidence="7">2.1.1.182</ecNumber>
    </recommendedName>
    <alternativeName>
        <fullName evidence="7">16S rRNA (adenine(1518)-N(6)/adenine(1519)-N(6))-dimethyltransferase</fullName>
    </alternativeName>
    <alternativeName>
        <fullName evidence="7">16S rRNA dimethyladenosine transferase</fullName>
    </alternativeName>
    <alternativeName>
        <fullName evidence="7">16S rRNA dimethylase</fullName>
    </alternativeName>
    <alternativeName>
        <fullName evidence="7">S-adenosylmethionine-6-N', N'-adenosyl(rRNA) dimethyltransferase</fullName>
    </alternativeName>
</protein>
<evidence type="ECO:0000256" key="6">
    <source>
        <dbReference type="ARBA" id="ARBA00022884"/>
    </source>
</evidence>
<dbReference type="SMART" id="SM00650">
    <property type="entry name" value="rADc"/>
    <property type="match status" value="1"/>
</dbReference>
<evidence type="ECO:0000313" key="13">
    <source>
        <dbReference type="Proteomes" id="UP000472755"/>
    </source>
</evidence>
<keyword evidence="2 7" id="KW-0698">rRNA processing</keyword>
<dbReference type="GO" id="GO:0003723">
    <property type="term" value="F:RNA binding"/>
    <property type="evidence" value="ECO:0007669"/>
    <property type="project" value="UniProtKB-UniRule"/>
</dbReference>
<evidence type="ECO:0000256" key="1">
    <source>
        <dbReference type="ARBA" id="ARBA00022490"/>
    </source>
</evidence>
<dbReference type="Proteomes" id="UP000472755">
    <property type="component" value="Unassembled WGS sequence"/>
</dbReference>
<dbReference type="InterPro" id="IPR020596">
    <property type="entry name" value="rRNA_Ade_Mease_Trfase_CS"/>
</dbReference>
<dbReference type="InterPro" id="IPR011530">
    <property type="entry name" value="rRNA_adenine_dimethylase"/>
</dbReference>
<dbReference type="CDD" id="cd02440">
    <property type="entry name" value="AdoMet_MTases"/>
    <property type="match status" value="1"/>
</dbReference>
<evidence type="ECO:0000313" key="11">
    <source>
        <dbReference type="EMBL" id="MTS26784.1"/>
    </source>
</evidence>
<feature type="binding site" evidence="7 8">
    <location>
        <position position="27"/>
    </location>
    <ligand>
        <name>S-adenosyl-L-methionine</name>
        <dbReference type="ChEBI" id="CHEBI:59789"/>
    </ligand>
</feature>
<name>A0A0D8IYU2_9FIRM</name>
<dbReference type="GO" id="GO:0005829">
    <property type="term" value="C:cytosol"/>
    <property type="evidence" value="ECO:0007669"/>
    <property type="project" value="TreeGrafter"/>
</dbReference>
<reference evidence="10" key="1">
    <citation type="submission" date="2015-02" db="EMBL/GenBank/DDBJ databases">
        <title>A novel member of the family Ruminococcaceae isolated from human feces.</title>
        <authorList>
            <person name="Shkoporov A.N."/>
            <person name="Chaplin A.V."/>
            <person name="Motuzova O.V."/>
            <person name="Kafarskaia L.I."/>
            <person name="Khokhlova E.V."/>
            <person name="Efimov B.A."/>
        </authorList>
    </citation>
    <scope>NUCLEOTIDE SEQUENCE [LARGE SCALE GENOMIC DNA]</scope>
    <source>
        <strain evidence="10">585-1</strain>
    </source>
</reference>
<feature type="binding site" evidence="7 8">
    <location>
        <position position="54"/>
    </location>
    <ligand>
        <name>S-adenosyl-L-methionine</name>
        <dbReference type="ChEBI" id="CHEBI:59789"/>
    </ligand>
</feature>
<comment type="caution">
    <text evidence="10">The sequence shown here is derived from an EMBL/GenBank/DDBJ whole genome shotgun (WGS) entry which is preliminary data.</text>
</comment>
<keyword evidence="6 7" id="KW-0694">RNA-binding</keyword>
<dbReference type="Gene3D" id="3.40.50.150">
    <property type="entry name" value="Vaccinia Virus protein VP39"/>
    <property type="match status" value="1"/>
</dbReference>
<comment type="similarity">
    <text evidence="7">Belongs to the class I-like SAM-binding methyltransferase superfamily. rRNA adenine N(6)-methyltransferase family. RsmA subfamily.</text>
</comment>
<evidence type="ECO:0000256" key="5">
    <source>
        <dbReference type="ARBA" id="ARBA00022691"/>
    </source>
</evidence>
<keyword evidence="1 7" id="KW-0963">Cytoplasm</keyword>
<dbReference type="PROSITE" id="PS01131">
    <property type="entry name" value="RRNA_A_DIMETH"/>
    <property type="match status" value="1"/>
</dbReference>
<dbReference type="InterPro" id="IPR020598">
    <property type="entry name" value="rRNA_Ade_methylase_Trfase_N"/>
</dbReference>
<keyword evidence="5 7" id="KW-0949">S-adenosyl-L-methionine</keyword>
<organism evidence="10 12">
    <name type="scientific">Ruthenibacterium lactatiformans</name>
    <dbReference type="NCBI Taxonomy" id="1550024"/>
    <lineage>
        <taxon>Bacteria</taxon>
        <taxon>Bacillati</taxon>
        <taxon>Bacillota</taxon>
        <taxon>Clostridia</taxon>
        <taxon>Eubacteriales</taxon>
        <taxon>Oscillospiraceae</taxon>
        <taxon>Ruthenibacterium</taxon>
    </lineage>
</organism>
<evidence type="ECO:0000256" key="2">
    <source>
        <dbReference type="ARBA" id="ARBA00022552"/>
    </source>
</evidence>
<dbReference type="PANTHER" id="PTHR11727">
    <property type="entry name" value="DIMETHYLADENOSINE TRANSFERASE"/>
    <property type="match status" value="1"/>
</dbReference>
<sequence>MNLTDISTIKTLCAAHGFSLSKEFGQNFIVNPGICPKIAEAAGIDEHFGVLEVGPGMGVLTKELARRAKKVVAVEVDKRLPPLLAETLAEYENVTVVEGDVLKVDLAALIRDEFPGLRVAVCANLPYYITSPIVMKLLEERLPIEHITVMVQKEAADRLSAAPGTRAAGAVTYAVHYYAAPRTLFTVQPGSFYPPPKVTSAVIQLRLHEAPPVTPRSAEAMFRVIRAAFSQRRKTAANAASAGLHLPKEAVAEALAAAGVPPTARPEQLTLQNYADVSDALFAFR</sequence>
<dbReference type="InterPro" id="IPR001737">
    <property type="entry name" value="KsgA/Erm"/>
</dbReference>
<comment type="catalytic activity">
    <reaction evidence="7">
        <text>adenosine(1518)/adenosine(1519) in 16S rRNA + 4 S-adenosyl-L-methionine = N(6)-dimethyladenosine(1518)/N(6)-dimethyladenosine(1519) in 16S rRNA + 4 S-adenosyl-L-homocysteine + 4 H(+)</text>
        <dbReference type="Rhea" id="RHEA:19609"/>
        <dbReference type="Rhea" id="RHEA-COMP:10232"/>
        <dbReference type="Rhea" id="RHEA-COMP:10233"/>
        <dbReference type="ChEBI" id="CHEBI:15378"/>
        <dbReference type="ChEBI" id="CHEBI:57856"/>
        <dbReference type="ChEBI" id="CHEBI:59789"/>
        <dbReference type="ChEBI" id="CHEBI:74411"/>
        <dbReference type="ChEBI" id="CHEBI:74493"/>
        <dbReference type="EC" id="2.1.1.182"/>
    </reaction>
</comment>
<dbReference type="Proteomes" id="UP000032483">
    <property type="component" value="Unassembled WGS sequence"/>
</dbReference>
<feature type="binding site" evidence="7 8">
    <location>
        <position position="29"/>
    </location>
    <ligand>
        <name>S-adenosyl-L-methionine</name>
        <dbReference type="ChEBI" id="CHEBI:59789"/>
    </ligand>
</feature>
<dbReference type="Pfam" id="PF00398">
    <property type="entry name" value="RrnaAD"/>
    <property type="match status" value="1"/>
</dbReference>
<evidence type="ECO:0000313" key="10">
    <source>
        <dbReference type="EMBL" id="KJF39870.1"/>
    </source>
</evidence>
<dbReference type="EMBL" id="JXXK01000012">
    <property type="protein sequence ID" value="KJF39870.1"/>
    <property type="molecule type" value="Genomic_DNA"/>
</dbReference>
<proteinExistence type="inferred from homology"/>
<evidence type="ECO:0000256" key="3">
    <source>
        <dbReference type="ARBA" id="ARBA00022603"/>
    </source>
</evidence>
<dbReference type="InterPro" id="IPR023165">
    <property type="entry name" value="rRNA_Ade_diMease-like_C"/>
</dbReference>
<dbReference type="PATRIC" id="fig|1550024.3.peg.2255"/>
<dbReference type="Gene3D" id="1.10.8.100">
    <property type="entry name" value="Ribosomal RNA adenine dimethylase-like, domain 2"/>
    <property type="match status" value="1"/>
</dbReference>
<dbReference type="EMBL" id="WMZU01000006">
    <property type="protein sequence ID" value="MTS26784.1"/>
    <property type="molecule type" value="Genomic_DNA"/>
</dbReference>
<feature type="binding site" evidence="7 8">
    <location>
        <position position="75"/>
    </location>
    <ligand>
        <name>S-adenosyl-L-methionine</name>
        <dbReference type="ChEBI" id="CHEBI:59789"/>
    </ligand>
</feature>
<evidence type="ECO:0000256" key="7">
    <source>
        <dbReference type="HAMAP-Rule" id="MF_00607"/>
    </source>
</evidence>
<feature type="binding site" evidence="7 8">
    <location>
        <position position="100"/>
    </location>
    <ligand>
        <name>S-adenosyl-L-methionine</name>
        <dbReference type="ChEBI" id="CHEBI:59789"/>
    </ligand>
</feature>
<dbReference type="GeneID" id="42856893"/>
<dbReference type="SUPFAM" id="SSF53335">
    <property type="entry name" value="S-adenosyl-L-methionine-dependent methyltransferases"/>
    <property type="match status" value="1"/>
</dbReference>
<dbReference type="InterPro" id="IPR029063">
    <property type="entry name" value="SAM-dependent_MTases_sf"/>
</dbReference>
<reference evidence="11 13" key="2">
    <citation type="journal article" date="2019" name="Nat. Med.">
        <title>A library of human gut bacterial isolates paired with longitudinal multiomics data enables mechanistic microbiome research.</title>
        <authorList>
            <person name="Poyet M."/>
            <person name="Groussin M."/>
            <person name="Gibbons S.M."/>
            <person name="Avila-Pacheco J."/>
            <person name="Jiang X."/>
            <person name="Kearney S.M."/>
            <person name="Perrotta A.R."/>
            <person name="Berdy B."/>
            <person name="Zhao S."/>
            <person name="Lieberman T.D."/>
            <person name="Swanson P.K."/>
            <person name="Smith M."/>
            <person name="Roesemann S."/>
            <person name="Alexander J.E."/>
            <person name="Rich S.A."/>
            <person name="Livny J."/>
            <person name="Vlamakis H."/>
            <person name="Clish C."/>
            <person name="Bullock K."/>
            <person name="Deik A."/>
            <person name="Scott J."/>
            <person name="Pierce K.A."/>
            <person name="Xavier R.J."/>
            <person name="Alm E.J."/>
        </authorList>
    </citation>
    <scope>NUCLEOTIDE SEQUENCE [LARGE SCALE GENOMIC DNA]</scope>
    <source>
        <strain evidence="11 13">BIOML-A4</strain>
    </source>
</reference>
<gene>
    <name evidence="7 11" type="primary">rsmA</name>
    <name evidence="7" type="synonym">ksgA</name>
    <name evidence="11" type="ORF">GMD59_05725</name>
    <name evidence="10" type="ORF">TQ39_09885</name>
</gene>
<keyword evidence="12" id="KW-1185">Reference proteome</keyword>
<dbReference type="PROSITE" id="PS51689">
    <property type="entry name" value="SAM_RNA_A_N6_MT"/>
    <property type="match status" value="1"/>
</dbReference>
<dbReference type="HAMAP" id="MF_00607">
    <property type="entry name" value="16SrRNA_methyltr_A"/>
    <property type="match status" value="1"/>
</dbReference>